<dbReference type="PANTHER" id="PTHR42993:SF1">
    <property type="entry name" value="MAOC-LIKE DEHYDRATASE DOMAIN-CONTAINING PROTEIN"/>
    <property type="match status" value="1"/>
</dbReference>
<dbReference type="InterPro" id="IPR039375">
    <property type="entry name" value="NodN-like"/>
</dbReference>
<dbReference type="CDD" id="cd03450">
    <property type="entry name" value="NodN"/>
    <property type="match status" value="1"/>
</dbReference>
<feature type="domain" description="MaoC-like" evidence="1">
    <location>
        <begin position="14"/>
        <end position="113"/>
    </location>
</feature>
<dbReference type="AlphaFoldDB" id="N1MIN2"/>
<reference evidence="3" key="2">
    <citation type="submission" date="2013-04" db="EMBL/GenBank/DDBJ databases">
        <title>Bisphenol A degrading Sphingobium sp. strain BiD32.</title>
        <authorList>
            <person name="Nielsen J.L."/>
            <person name="Zhou N.A."/>
            <person name="Kjeldal H."/>
        </authorList>
    </citation>
    <scope>NUCLEOTIDE SEQUENCE [LARGE SCALE GENOMIC DNA]</scope>
    <source>
        <strain evidence="3">BiD32</strain>
    </source>
</reference>
<dbReference type="EMBL" id="CAVK010000063">
    <property type="protein sequence ID" value="CCW17090.1"/>
    <property type="molecule type" value="Genomic_DNA"/>
</dbReference>
<dbReference type="Pfam" id="PF01575">
    <property type="entry name" value="MaoC_dehydratas"/>
    <property type="match status" value="1"/>
</dbReference>
<proteinExistence type="predicted"/>
<evidence type="ECO:0000259" key="1">
    <source>
        <dbReference type="Pfam" id="PF01575"/>
    </source>
</evidence>
<sequence>MRVFPSPSYLVDLIDQELGPSDWMVVSQDMIDRFADLTGDRQWIHVEPVRAAIEAPGGVTIAHGFLMLSLLPPLQDQLYRIEKVDHALNYGSDRLRFVSSTPAGSRIRLLQKIVKVNPLPNHGFRVFFHSTIEIEDSDRPALVVDTIALIFEAVAAT</sequence>
<keyword evidence="3" id="KW-1185">Reference proteome</keyword>
<accession>N1MIN2</accession>
<dbReference type="SUPFAM" id="SSF54637">
    <property type="entry name" value="Thioesterase/thiol ester dehydrase-isomerase"/>
    <property type="match status" value="1"/>
</dbReference>
<dbReference type="InterPro" id="IPR002539">
    <property type="entry name" value="MaoC-like_dom"/>
</dbReference>
<reference evidence="2 3" key="1">
    <citation type="submission" date="2013-03" db="EMBL/GenBank/DDBJ databases">
        <authorList>
            <person name="Le V."/>
        </authorList>
    </citation>
    <scope>NUCLEOTIDE SEQUENCE [LARGE SCALE GENOMIC DNA]</scope>
    <source>
        <strain evidence="2 3">BiD32</strain>
    </source>
</reference>
<dbReference type="RefSeq" id="WP_006953079.1">
    <property type="nucleotide sequence ID" value="NZ_CAVK010000063.1"/>
</dbReference>
<dbReference type="InterPro" id="IPR029069">
    <property type="entry name" value="HotDog_dom_sf"/>
</dbReference>
<organism evidence="2 3">
    <name type="scientific">Sphingobium indicum BiD32</name>
    <dbReference type="NCBI Taxonomy" id="1301087"/>
    <lineage>
        <taxon>Bacteria</taxon>
        <taxon>Pseudomonadati</taxon>
        <taxon>Pseudomonadota</taxon>
        <taxon>Alphaproteobacteria</taxon>
        <taxon>Sphingomonadales</taxon>
        <taxon>Sphingomonadaceae</taxon>
        <taxon>Sphingobium</taxon>
    </lineage>
</organism>
<dbReference type="Proteomes" id="UP000013201">
    <property type="component" value="Unassembled WGS sequence"/>
</dbReference>
<dbReference type="OrthoDB" id="9801735at2"/>
<name>N1MIN2_9SPHN</name>
<dbReference type="PANTHER" id="PTHR42993">
    <property type="entry name" value="MAOC-LIKE DEHYDRATASE DOMAIN-CONTAINING PROTEIN"/>
    <property type="match status" value="1"/>
</dbReference>
<protein>
    <submittedName>
        <fullName evidence="2">Possible acyl dehydratase</fullName>
    </submittedName>
</protein>
<evidence type="ECO:0000313" key="2">
    <source>
        <dbReference type="EMBL" id="CCW17090.1"/>
    </source>
</evidence>
<dbReference type="Gene3D" id="3.10.129.10">
    <property type="entry name" value="Hotdog Thioesterase"/>
    <property type="match status" value="1"/>
</dbReference>
<evidence type="ECO:0000313" key="3">
    <source>
        <dbReference type="Proteomes" id="UP000013201"/>
    </source>
</evidence>
<gene>
    <name evidence="2" type="ORF">EBBID32_14290</name>
</gene>
<comment type="caution">
    <text evidence="2">The sequence shown here is derived from an EMBL/GenBank/DDBJ whole genome shotgun (WGS) entry which is preliminary data.</text>
</comment>